<dbReference type="AlphaFoldDB" id="A0A9P7BIM8"/>
<evidence type="ECO:0000313" key="1">
    <source>
        <dbReference type="EMBL" id="KAG1274183.1"/>
    </source>
</evidence>
<comment type="caution">
    <text evidence="1">The sequence shown here is derived from an EMBL/GenBank/DDBJ whole genome shotgun (WGS) entry which is preliminary data.</text>
</comment>
<keyword evidence="2" id="KW-1185">Reference proteome</keyword>
<organism evidence="1 2">
    <name type="scientific">Rhizopus oryzae</name>
    <name type="common">Mucormycosis agent</name>
    <name type="synonym">Rhizopus arrhizus var. delemar</name>
    <dbReference type="NCBI Taxonomy" id="64495"/>
    <lineage>
        <taxon>Eukaryota</taxon>
        <taxon>Fungi</taxon>
        <taxon>Fungi incertae sedis</taxon>
        <taxon>Mucoromycota</taxon>
        <taxon>Mucoromycotina</taxon>
        <taxon>Mucoromycetes</taxon>
        <taxon>Mucorales</taxon>
        <taxon>Mucorineae</taxon>
        <taxon>Rhizopodaceae</taxon>
        <taxon>Rhizopus</taxon>
    </lineage>
</organism>
<dbReference type="EMBL" id="JAANQT010011658">
    <property type="protein sequence ID" value="KAG1274183.1"/>
    <property type="molecule type" value="Genomic_DNA"/>
</dbReference>
<dbReference type="Proteomes" id="UP000716291">
    <property type="component" value="Unassembled WGS sequence"/>
</dbReference>
<gene>
    <name evidence="1" type="ORF">G6F64_015185</name>
</gene>
<name>A0A9P7BIM8_RHIOR</name>
<accession>A0A9P7BIM8</accession>
<sequence length="86" mass="9148">MRSSCVRGWLKASITSARRGVSHQPGASLDGKSISAGSGRNTLWVMKMSHTAGSWRRCVKVAQSTTCMSTVKPAAFRYSAATSAIL</sequence>
<proteinExistence type="predicted"/>
<evidence type="ECO:0000313" key="2">
    <source>
        <dbReference type="Proteomes" id="UP000716291"/>
    </source>
</evidence>
<reference evidence="1" key="1">
    <citation type="journal article" date="2020" name="Microb. Genom.">
        <title>Genetic diversity of clinical and environmental Mucorales isolates obtained from an investigation of mucormycosis cases among solid organ transplant recipients.</title>
        <authorList>
            <person name="Nguyen M.H."/>
            <person name="Kaul D."/>
            <person name="Muto C."/>
            <person name="Cheng S.J."/>
            <person name="Richter R.A."/>
            <person name="Bruno V.M."/>
            <person name="Liu G."/>
            <person name="Beyhan S."/>
            <person name="Sundermann A.J."/>
            <person name="Mounaud S."/>
            <person name="Pasculle A.W."/>
            <person name="Nierman W.C."/>
            <person name="Driscoll E."/>
            <person name="Cumbie R."/>
            <person name="Clancy C.J."/>
            <person name="Dupont C.L."/>
        </authorList>
    </citation>
    <scope>NUCLEOTIDE SEQUENCE</scope>
    <source>
        <strain evidence="1">GL11</strain>
    </source>
</reference>
<protein>
    <submittedName>
        <fullName evidence="1">Uncharacterized protein</fullName>
    </submittedName>
</protein>